<dbReference type="Gene3D" id="3.40.190.10">
    <property type="entry name" value="Periplasmic binding protein-like II"/>
    <property type="match status" value="2"/>
</dbReference>
<comment type="function">
    <text evidence="4">Catalyzes the conversion of cyclic dehypoxanthine futalosine (cyclic DHFL) into 1,4-dihydroxy-6-naphthoate, a step in the biosynthesis of menaquinone (MK, vitamin K2).</text>
</comment>
<evidence type="ECO:0000313" key="5">
    <source>
        <dbReference type="EMBL" id="SMC68842.1"/>
    </source>
</evidence>
<dbReference type="EMBL" id="FWXY01000007">
    <property type="protein sequence ID" value="SMC68842.1"/>
    <property type="molecule type" value="Genomic_DNA"/>
</dbReference>
<evidence type="ECO:0000256" key="4">
    <source>
        <dbReference type="HAMAP-Rule" id="MF_00996"/>
    </source>
</evidence>
<feature type="binding site" evidence="4">
    <location>
        <begin position="110"/>
        <end position="111"/>
    </location>
    <ligand>
        <name>substrate</name>
    </ligand>
</feature>
<sequence length="282" mass="31246">MSQLSLAYSSCPNDTYIFHAMVHGLINTADISFNTSIADVETLNQKAAKTTYDITKLSFAAMGNLGDKYRILRSGAALGRGCGPLVIAMPGQWKIPQKKVTVAVPGLGTTACLLFRFYLEDQYPGLTTELIPLPFEQVMPAVKTGKATLGVIIHEGRFVYEHMGFELIRDLGQWWEQNTGLPIPLGCIAVKKEMERKTATQVESIIRQSISHAKTFPEKGVAYIRHHAQELADTVIQEHIKLYVNDFSMDLGPEGEKAIVIFFKKAQKTGILPPGPDSWFMT</sequence>
<keyword evidence="6" id="KW-1185">Reference proteome</keyword>
<dbReference type="RefSeq" id="WP_232367084.1">
    <property type="nucleotide sequence ID" value="NZ_FWXY01000007.1"/>
</dbReference>
<gene>
    <name evidence="4" type="primary">mqnD</name>
    <name evidence="5" type="ORF">SAMN02746065_10743</name>
</gene>
<dbReference type="Pfam" id="PF02621">
    <property type="entry name" value="VitK2_biosynth"/>
    <property type="match status" value="1"/>
</dbReference>
<accession>A0A1W2B822</accession>
<reference evidence="5 6" key="1">
    <citation type="submission" date="2017-04" db="EMBL/GenBank/DDBJ databases">
        <authorList>
            <person name="Afonso C.L."/>
            <person name="Miller P.J."/>
            <person name="Scott M.A."/>
            <person name="Spackman E."/>
            <person name="Goraichik I."/>
            <person name="Dimitrov K.M."/>
            <person name="Suarez D.L."/>
            <person name="Swayne D.E."/>
        </authorList>
    </citation>
    <scope>NUCLEOTIDE SEQUENCE [LARGE SCALE GENOMIC DNA]</scope>
    <source>
        <strain evidence="5 6">DSM 3385</strain>
    </source>
</reference>
<feature type="binding site" evidence="4">
    <location>
        <begin position="56"/>
        <end position="58"/>
    </location>
    <ligand>
        <name>substrate</name>
    </ligand>
</feature>
<dbReference type="GO" id="GO:0016830">
    <property type="term" value="F:carbon-carbon lyase activity"/>
    <property type="evidence" value="ECO:0007669"/>
    <property type="project" value="UniProtKB-UniRule"/>
</dbReference>
<dbReference type="HAMAP" id="MF_00996">
    <property type="entry name" value="MqnD"/>
    <property type="match status" value="1"/>
</dbReference>
<dbReference type="PANTHER" id="PTHR37167:SF1">
    <property type="entry name" value="1,4-DIHYDROXY-6-NAPHTOATE SYNTHASE"/>
    <property type="match status" value="1"/>
</dbReference>
<keyword evidence="2 4" id="KW-0474">Menaquinone biosynthesis</keyword>
<dbReference type="PANTHER" id="PTHR37167">
    <property type="entry name" value="1,4-DIHYDROXY-6-NAPHTOATE SYNTHASE"/>
    <property type="match status" value="1"/>
</dbReference>
<evidence type="ECO:0000256" key="3">
    <source>
        <dbReference type="ARBA" id="ARBA00023239"/>
    </source>
</evidence>
<dbReference type="UniPathway" id="UPA00079"/>
<feature type="active site" description="Proton acceptor" evidence="4">
    <location>
        <position position="154"/>
    </location>
</feature>
<dbReference type="InterPro" id="IPR030869">
    <property type="entry name" value="MqnD"/>
</dbReference>
<dbReference type="SUPFAM" id="SSF53850">
    <property type="entry name" value="Periplasmic binding protein-like II"/>
    <property type="match status" value="1"/>
</dbReference>
<evidence type="ECO:0000256" key="2">
    <source>
        <dbReference type="ARBA" id="ARBA00022428"/>
    </source>
</evidence>
<dbReference type="STRING" id="1121400.SAMN02746065_10743"/>
<proteinExistence type="inferred from homology"/>
<protein>
    <recommendedName>
        <fullName evidence="4">1,4-dihydroxy-6-naphtoate synthase</fullName>
        <ecNumber evidence="4">4.1.99.29</ecNumber>
    </recommendedName>
    <alternativeName>
        <fullName evidence="4">Menaquinone biosynthetic enzyme MqnD</fullName>
    </alternativeName>
</protein>
<dbReference type="GO" id="GO:0009234">
    <property type="term" value="P:menaquinone biosynthetic process"/>
    <property type="evidence" value="ECO:0007669"/>
    <property type="project" value="UniProtKB-UniRule"/>
</dbReference>
<name>A0A1W2B822_9BACT</name>
<dbReference type="CDD" id="cd13635">
    <property type="entry name" value="PBP2_Ttha1568_Mqnd"/>
    <property type="match status" value="1"/>
</dbReference>
<comment type="catalytic activity">
    <reaction evidence="4">
        <text>cyclic dehypoxanthinylfutalosinate = 1,4-dihydroxy-6-naphthoate + dihydroxyacetone</text>
        <dbReference type="Rhea" id="RHEA:33087"/>
        <dbReference type="ChEBI" id="CHEBI:16016"/>
        <dbReference type="ChEBI" id="CHEBI:64254"/>
        <dbReference type="ChEBI" id="CHEBI:64270"/>
        <dbReference type="EC" id="4.1.99.29"/>
    </reaction>
</comment>
<dbReference type="EC" id="4.1.99.29" evidence="4"/>
<evidence type="ECO:0000313" key="6">
    <source>
        <dbReference type="Proteomes" id="UP000192418"/>
    </source>
</evidence>
<dbReference type="InterPro" id="IPR003773">
    <property type="entry name" value="Menaquinone_biosynth"/>
</dbReference>
<dbReference type="Proteomes" id="UP000192418">
    <property type="component" value="Unassembled WGS sequence"/>
</dbReference>
<comment type="similarity">
    <text evidence="4">Belongs to the MqnA/MqnD family. MqnD subfamily.</text>
</comment>
<organism evidence="5 6">
    <name type="scientific">Desulfocicer vacuolatum DSM 3385</name>
    <dbReference type="NCBI Taxonomy" id="1121400"/>
    <lineage>
        <taxon>Bacteria</taxon>
        <taxon>Pseudomonadati</taxon>
        <taxon>Thermodesulfobacteriota</taxon>
        <taxon>Desulfobacteria</taxon>
        <taxon>Desulfobacterales</taxon>
        <taxon>Desulfobacteraceae</taxon>
        <taxon>Desulfocicer</taxon>
    </lineage>
</organism>
<keyword evidence="3 4" id="KW-0456">Lyase</keyword>
<comment type="pathway">
    <text evidence="1 4">Quinol/quinone metabolism; menaquinone biosynthesis.</text>
</comment>
<evidence type="ECO:0000256" key="1">
    <source>
        <dbReference type="ARBA" id="ARBA00004863"/>
    </source>
</evidence>
<dbReference type="AlphaFoldDB" id="A0A1W2B822"/>